<keyword evidence="2" id="KW-0812">Transmembrane</keyword>
<dbReference type="STRING" id="537011.PREVCOP_04568"/>
<accession>D1PBI8</accession>
<keyword evidence="1" id="KW-0175">Coiled coil</keyword>
<feature type="domain" description="DUF6377" evidence="3">
    <location>
        <begin position="298"/>
        <end position="544"/>
    </location>
</feature>
<dbReference type="HOGENOM" id="CLU_037195_0_0_10"/>
<feature type="coiled-coil region" evidence="1">
    <location>
        <begin position="390"/>
        <end position="431"/>
    </location>
</feature>
<evidence type="ECO:0000256" key="2">
    <source>
        <dbReference type="SAM" id="Phobius"/>
    </source>
</evidence>
<protein>
    <recommendedName>
        <fullName evidence="3">DUF6377 domain-containing protein</fullName>
    </recommendedName>
</protein>
<evidence type="ECO:0000256" key="1">
    <source>
        <dbReference type="SAM" id="Coils"/>
    </source>
</evidence>
<gene>
    <name evidence="4" type="ORF">PREVCOP_04568</name>
</gene>
<evidence type="ECO:0000259" key="3">
    <source>
        <dbReference type="Pfam" id="PF19904"/>
    </source>
</evidence>
<dbReference type="PaxDb" id="537011-PREVCOP_04568"/>
<dbReference type="AlphaFoldDB" id="D1PBI8"/>
<dbReference type="InterPro" id="IPR045957">
    <property type="entry name" value="DUF6377"/>
</dbReference>
<keyword evidence="2" id="KW-1133">Transmembrane helix</keyword>
<reference evidence="4" key="1">
    <citation type="submission" date="2009-11" db="EMBL/GenBank/DDBJ databases">
        <authorList>
            <person name="Weinstock G."/>
            <person name="Sodergren E."/>
            <person name="Clifton S."/>
            <person name="Fulton L."/>
            <person name="Fulton B."/>
            <person name="Courtney L."/>
            <person name="Fronick C."/>
            <person name="Harrison M."/>
            <person name="Strong C."/>
            <person name="Farmer C."/>
            <person name="Delahaunty K."/>
            <person name="Markovic C."/>
            <person name="Hall O."/>
            <person name="Minx P."/>
            <person name="Tomlinson C."/>
            <person name="Mitreva M."/>
            <person name="Nelson J."/>
            <person name="Hou S."/>
            <person name="Wollam A."/>
            <person name="Pepin K.H."/>
            <person name="Johnson M."/>
            <person name="Bhonagiri V."/>
            <person name="Nash W.E."/>
            <person name="Warren W."/>
            <person name="Chinwalla A."/>
            <person name="Mardis E.R."/>
            <person name="Wilson R.K."/>
        </authorList>
    </citation>
    <scope>NUCLEOTIDE SEQUENCE [LARGE SCALE GENOMIC DNA]</scope>
    <source>
        <strain evidence="4">DSM 18205</strain>
    </source>
</reference>
<evidence type="ECO:0000313" key="5">
    <source>
        <dbReference type="Proteomes" id="UP000004477"/>
    </source>
</evidence>
<sequence length="584" mass="68970">MVLYERKFVSLHHKTDKRTKITFKRQFCYNYKETLKMKLLIYLLLLLTMPLAAQSKTDEKTLLDRIDKMIENDQYYQGIKEKELKHLKRQAYEAEDDQTRLLFLDSIYHAYSTYRYDSAYAYMKQGLELAEKCHNTYYILRNQINQASILSVRGFYGKAESLLKSLNPNEMPYQLKLYYYFTFAWIYNYWESYANNSDYAEEFRAKKKHYMSLLIQNFNENSKKSAYYNYLMGEYAYINSPISKESLNHYLKALKMSPAKSRIHAMSAYGIARYYKNTGKFDLYEEYLVEASVSDGLCQLKETVALQKLAYYIFKKDASNSKRAAKYIQHTMEDAQFFNNQLRMMEISNILPVIASANQQAAERSRTRFLWGFMGVSIALVIILILSLVNNRQKNKLKKNKAEIEEQNEKQKEMNAQLTELNQQLIETNIKRETYMRLFMDISAAYISKLSDYRKLVSRKIKANQTADLLKSLNTHKLEEEESQMFYNRFDKAFMELYPGFVTELNKLLLPECQMEVPTTHDLTTEIRIFALMRLGVTDSQEIATLLHYSTQTIYNYKSGMRAKAINRDTFESDINQLCHIINS</sequence>
<proteinExistence type="predicted"/>
<dbReference type="Proteomes" id="UP000004477">
    <property type="component" value="Unassembled WGS sequence"/>
</dbReference>
<feature type="transmembrane region" description="Helical" evidence="2">
    <location>
        <begin position="369"/>
        <end position="389"/>
    </location>
</feature>
<keyword evidence="5" id="KW-1185">Reference proteome</keyword>
<keyword evidence="2" id="KW-0472">Membrane</keyword>
<evidence type="ECO:0000313" key="4">
    <source>
        <dbReference type="EMBL" id="EFB36145.1"/>
    </source>
</evidence>
<comment type="caution">
    <text evidence="4">The sequence shown here is derived from an EMBL/GenBank/DDBJ whole genome shotgun (WGS) entry which is preliminary data.</text>
</comment>
<organism evidence="4 5">
    <name type="scientific">Segatella copri DSM 18205</name>
    <dbReference type="NCBI Taxonomy" id="537011"/>
    <lineage>
        <taxon>Bacteria</taxon>
        <taxon>Pseudomonadati</taxon>
        <taxon>Bacteroidota</taxon>
        <taxon>Bacteroidia</taxon>
        <taxon>Bacteroidales</taxon>
        <taxon>Prevotellaceae</taxon>
        <taxon>Segatella</taxon>
    </lineage>
</organism>
<dbReference type="Pfam" id="PF19904">
    <property type="entry name" value="DUF6377"/>
    <property type="match status" value="1"/>
</dbReference>
<dbReference type="EMBL" id="ACBX02000011">
    <property type="protein sequence ID" value="EFB36145.1"/>
    <property type="molecule type" value="Genomic_DNA"/>
</dbReference>
<name>D1PBI8_9BACT</name>